<proteinExistence type="predicted"/>
<accession>A0A428Z528</accession>
<reference evidence="1 2" key="1">
    <citation type="submission" date="2018-05" db="EMBL/GenBank/DDBJ databases">
        <title>Evolution of GPA BGCs.</title>
        <authorList>
            <person name="Waglechner N."/>
            <person name="Wright G.D."/>
        </authorList>
    </citation>
    <scope>NUCLEOTIDE SEQUENCE [LARGE SCALE GENOMIC DNA]</scope>
    <source>
        <strain evidence="1 2">A82846</strain>
    </source>
</reference>
<dbReference type="Proteomes" id="UP000287547">
    <property type="component" value="Unassembled WGS sequence"/>
</dbReference>
<sequence>MEPTEQLNGRRAKEIPRFSRPYDFEKIVETTRDRGAAILEGLIEPELNDRLEQEVAAWFAKHGVAGTPQKSPLMYAHQPETTIGLYALCNKIDCISEYIVHEDVLPWAERLLKPYCSQIVLTTAHFVSKGPGPSQFPHRDTDLWVHVRRNEHPLAVNVRIALSEFTVDNGATFLAMDSWDLPDGKYPEDWEYTQAVMQRGDALYYRADLFHGGAENRTAGQTRRAVELGYQVGWLRPYENHMLNVPPPVAAKLPRAVQDLLGYELHDASAEMGGPCGFYEEGHPRDALLPYLNQEEPAKQV</sequence>
<dbReference type="Gene3D" id="2.60.120.620">
    <property type="entry name" value="q2cbj1_9rhob like domain"/>
    <property type="match status" value="1"/>
</dbReference>
<evidence type="ECO:0008006" key="3">
    <source>
        <dbReference type="Google" id="ProtNLM"/>
    </source>
</evidence>
<dbReference type="OrthoDB" id="9796766at2"/>
<dbReference type="AlphaFoldDB" id="A0A428Z528"/>
<evidence type="ECO:0000313" key="1">
    <source>
        <dbReference type="EMBL" id="RSM81914.1"/>
    </source>
</evidence>
<dbReference type="Pfam" id="PF05721">
    <property type="entry name" value="PhyH"/>
    <property type="match status" value="1"/>
</dbReference>
<evidence type="ECO:0000313" key="2">
    <source>
        <dbReference type="Proteomes" id="UP000287547"/>
    </source>
</evidence>
<dbReference type="InterPro" id="IPR008775">
    <property type="entry name" value="Phytyl_CoA_dOase-like"/>
</dbReference>
<dbReference type="GO" id="GO:0016706">
    <property type="term" value="F:2-oxoglutarate-dependent dioxygenase activity"/>
    <property type="evidence" value="ECO:0007669"/>
    <property type="project" value="UniProtKB-ARBA"/>
</dbReference>
<dbReference type="EMBL" id="QHKI01000024">
    <property type="protein sequence ID" value="RSM81914.1"/>
    <property type="molecule type" value="Genomic_DNA"/>
</dbReference>
<gene>
    <name evidence="1" type="ORF">DMH04_26570</name>
</gene>
<comment type="caution">
    <text evidence="1">The sequence shown here is derived from an EMBL/GenBank/DDBJ whole genome shotgun (WGS) entry which is preliminary data.</text>
</comment>
<dbReference type="SUPFAM" id="SSF51197">
    <property type="entry name" value="Clavaminate synthase-like"/>
    <property type="match status" value="1"/>
</dbReference>
<protein>
    <recommendedName>
        <fullName evidence="3">Phytanoyl-CoA dioxygenase</fullName>
    </recommendedName>
</protein>
<dbReference type="RefSeq" id="WP_037274559.1">
    <property type="nucleotide sequence ID" value="NZ_QHKI01000024.1"/>
</dbReference>
<organism evidence="1 2">
    <name type="scientific">Kibdelosporangium aridum</name>
    <dbReference type="NCBI Taxonomy" id="2030"/>
    <lineage>
        <taxon>Bacteria</taxon>
        <taxon>Bacillati</taxon>
        <taxon>Actinomycetota</taxon>
        <taxon>Actinomycetes</taxon>
        <taxon>Pseudonocardiales</taxon>
        <taxon>Pseudonocardiaceae</taxon>
        <taxon>Kibdelosporangium</taxon>
    </lineage>
</organism>
<name>A0A428Z528_KIBAR</name>